<dbReference type="GO" id="GO:0004649">
    <property type="term" value="F:poly(ADP-ribose) glycohydrolase activity"/>
    <property type="evidence" value="ECO:0007669"/>
    <property type="project" value="UniProtKB-EC"/>
</dbReference>
<feature type="active site" evidence="4">
    <location>
        <position position="254"/>
    </location>
</feature>
<evidence type="ECO:0000256" key="1">
    <source>
        <dbReference type="ARBA" id="ARBA00009545"/>
    </source>
</evidence>
<dbReference type="GO" id="GO:0005634">
    <property type="term" value="C:nucleus"/>
    <property type="evidence" value="ECO:0007669"/>
    <property type="project" value="TreeGrafter"/>
</dbReference>
<dbReference type="PANTHER" id="PTHR12837">
    <property type="entry name" value="POLY ADP-RIBOSE GLYCOHYDROLASE"/>
    <property type="match status" value="1"/>
</dbReference>
<dbReference type="AlphaFoldDB" id="A0AA39M5D9"/>
<dbReference type="Proteomes" id="UP001175271">
    <property type="component" value="Unassembled WGS sequence"/>
</dbReference>
<dbReference type="InterPro" id="IPR007724">
    <property type="entry name" value="Poly_GlycHdrlase"/>
</dbReference>
<feature type="binding site" evidence="5">
    <location>
        <position position="252"/>
    </location>
    <ligand>
        <name>substrate</name>
    </ligand>
</feature>
<dbReference type="GO" id="GO:0006282">
    <property type="term" value="P:regulation of DNA repair"/>
    <property type="evidence" value="ECO:0007669"/>
    <property type="project" value="InterPro"/>
</dbReference>
<evidence type="ECO:0000256" key="3">
    <source>
        <dbReference type="ARBA" id="ARBA00022801"/>
    </source>
</evidence>
<name>A0AA39M5D9_9BILA</name>
<comment type="caution">
    <text evidence="8">The sequence shown here is derived from an EMBL/GenBank/DDBJ whole genome shotgun (WGS) entry which is preliminary data.</text>
</comment>
<feature type="binding site" evidence="5">
    <location>
        <position position="238"/>
    </location>
    <ligand>
        <name>substrate</name>
    </ligand>
</feature>
<feature type="active site" evidence="4">
    <location>
        <position position="235"/>
    </location>
</feature>
<protein>
    <recommendedName>
        <fullName evidence="2">poly(ADP-ribose) glycohydrolase</fullName>
        <ecNumber evidence="2">3.2.1.143</ecNumber>
    </recommendedName>
</protein>
<dbReference type="Pfam" id="PF20811">
    <property type="entry name" value="PARG_cat_N"/>
    <property type="match status" value="1"/>
</dbReference>
<sequence>MFLFVRCEDDSYGWETKHVVRMPFSTSRLKSDGSSEAEFVKCCLMKLTVPQKSIELVTTVIDSYQDERYQYDSLHTLFNKKMSPEQRAYNLEIVIPNIAKLALRLSDLITKPIPRLRSSVSGSVTFSQEQVACLMANAFLCTFPPPSFPLYRGRAYMNFSLMFKKGKPCKMEKLKCFLHYFDSVTKNMPNGLISVRRNCKREFVDFSTLDIPLCDLHVETDVKIEDTDDKMLEIDFANKNIGGGVLNSGCVQEEIRFTTSPELIISMLVCERMNDNEAISIVGAQRFCDYKGYGDSFQYVERKNSTPVKRDRFNRILSEVVGMDATRFTNDVTKQLEEESIRREITKAYVGFDHLDSLNRPIATGNWGCGIFKGDRQLKSLIQLIAASAQKRRALYYCTFGDEEFTRNLKGIYEILSTKNVSVGTLYNLIIGYKTHHLSDKSGPKIFDYVESSLR</sequence>
<evidence type="ECO:0000313" key="8">
    <source>
        <dbReference type="EMBL" id="KAK0421174.1"/>
    </source>
</evidence>
<dbReference type="PANTHER" id="PTHR12837:SF0">
    <property type="entry name" value="POLY(ADP-RIBOSE) GLYCOHYDROLASE"/>
    <property type="match status" value="1"/>
</dbReference>
<dbReference type="Pfam" id="PF05028">
    <property type="entry name" value="PARG_cat_C"/>
    <property type="match status" value="1"/>
</dbReference>
<accession>A0AA39M5D9</accession>
<proteinExistence type="inferred from homology"/>
<dbReference type="EC" id="3.2.1.143" evidence="2"/>
<evidence type="ECO:0000259" key="7">
    <source>
        <dbReference type="Pfam" id="PF20811"/>
    </source>
</evidence>
<evidence type="ECO:0000313" key="9">
    <source>
        <dbReference type="Proteomes" id="UP001175271"/>
    </source>
</evidence>
<feature type="domain" description="PARG catalytic Macro" evidence="6">
    <location>
        <begin position="206"/>
        <end position="406"/>
    </location>
</feature>
<gene>
    <name evidence="8" type="ORF">QR680_015095</name>
</gene>
<organism evidence="8 9">
    <name type="scientific">Steinernema hermaphroditum</name>
    <dbReference type="NCBI Taxonomy" id="289476"/>
    <lineage>
        <taxon>Eukaryota</taxon>
        <taxon>Metazoa</taxon>
        <taxon>Ecdysozoa</taxon>
        <taxon>Nematoda</taxon>
        <taxon>Chromadorea</taxon>
        <taxon>Rhabditida</taxon>
        <taxon>Tylenchina</taxon>
        <taxon>Panagrolaimomorpha</taxon>
        <taxon>Strongyloidoidea</taxon>
        <taxon>Steinernematidae</taxon>
        <taxon>Steinernema</taxon>
    </lineage>
</organism>
<dbReference type="GO" id="GO:0005975">
    <property type="term" value="P:carbohydrate metabolic process"/>
    <property type="evidence" value="ECO:0007669"/>
    <property type="project" value="InterPro"/>
</dbReference>
<evidence type="ECO:0000259" key="6">
    <source>
        <dbReference type="Pfam" id="PF05028"/>
    </source>
</evidence>
<feature type="active site" evidence="4">
    <location>
        <position position="253"/>
    </location>
</feature>
<comment type="similarity">
    <text evidence="1">Belongs to the poly(ADP-ribose) glycohydrolase family.</text>
</comment>
<keyword evidence="9" id="KW-1185">Reference proteome</keyword>
<feature type="binding site" evidence="5">
    <location>
        <position position="293"/>
    </location>
    <ligand>
        <name>substrate</name>
    </ligand>
</feature>
<evidence type="ECO:0000256" key="2">
    <source>
        <dbReference type="ARBA" id="ARBA00012255"/>
    </source>
</evidence>
<reference evidence="8" key="1">
    <citation type="submission" date="2023-06" db="EMBL/GenBank/DDBJ databases">
        <title>Genomic analysis of the entomopathogenic nematode Steinernema hermaphroditum.</title>
        <authorList>
            <person name="Schwarz E.M."/>
            <person name="Heppert J.K."/>
            <person name="Baniya A."/>
            <person name="Schwartz H.T."/>
            <person name="Tan C.-H."/>
            <person name="Antoshechkin I."/>
            <person name="Sternberg P.W."/>
            <person name="Goodrich-Blair H."/>
            <person name="Dillman A.R."/>
        </authorList>
    </citation>
    <scope>NUCLEOTIDE SEQUENCE</scope>
    <source>
        <strain evidence="8">PS9179</strain>
        <tissue evidence="8">Whole animal</tissue>
    </source>
</reference>
<dbReference type="InterPro" id="IPR046372">
    <property type="entry name" value="PARG_cat_C"/>
</dbReference>
<dbReference type="GO" id="GO:0009225">
    <property type="term" value="P:nucleotide-sugar metabolic process"/>
    <property type="evidence" value="ECO:0007669"/>
    <property type="project" value="TreeGrafter"/>
</dbReference>
<dbReference type="InterPro" id="IPR048362">
    <property type="entry name" value="PARG_helical"/>
</dbReference>
<evidence type="ECO:0000256" key="5">
    <source>
        <dbReference type="PIRSR" id="PIRSR607724-2"/>
    </source>
</evidence>
<feature type="domain" description="PARG helical" evidence="7">
    <location>
        <begin position="82"/>
        <end position="197"/>
    </location>
</feature>
<evidence type="ECO:0000256" key="4">
    <source>
        <dbReference type="PIRSR" id="PIRSR607724-1"/>
    </source>
</evidence>
<dbReference type="GO" id="GO:0005737">
    <property type="term" value="C:cytoplasm"/>
    <property type="evidence" value="ECO:0007669"/>
    <property type="project" value="TreeGrafter"/>
</dbReference>
<keyword evidence="3" id="KW-0378">Hydrolase</keyword>
<dbReference type="GO" id="GO:1990966">
    <property type="term" value="P:ATP generation from poly-ADP-D-ribose"/>
    <property type="evidence" value="ECO:0007669"/>
    <property type="project" value="TreeGrafter"/>
</dbReference>
<dbReference type="EMBL" id="JAUCMV010000002">
    <property type="protein sequence ID" value="KAK0421174.1"/>
    <property type="molecule type" value="Genomic_DNA"/>
</dbReference>